<feature type="domain" description="B30.2/SPRY" evidence="11">
    <location>
        <begin position="283"/>
        <end position="524"/>
    </location>
</feature>
<evidence type="ECO:0000256" key="7">
    <source>
        <dbReference type="PROSITE-ProRule" id="PRU00024"/>
    </source>
</evidence>
<dbReference type="InterPro" id="IPR050143">
    <property type="entry name" value="TRIM/RBCC"/>
</dbReference>
<dbReference type="Gene3D" id="2.60.120.920">
    <property type="match status" value="1"/>
</dbReference>
<dbReference type="InterPro" id="IPR017907">
    <property type="entry name" value="Znf_RING_CS"/>
</dbReference>
<keyword evidence="4 7" id="KW-0863">Zinc-finger</keyword>
<dbReference type="RefSeq" id="XP_035886081.1">
    <property type="nucleotide sequence ID" value="XM_036030188.1"/>
</dbReference>
<feature type="domain" description="B box-type" evidence="10">
    <location>
        <begin position="92"/>
        <end position="133"/>
    </location>
</feature>
<dbReference type="SMART" id="SM00184">
    <property type="entry name" value="RING"/>
    <property type="match status" value="1"/>
</dbReference>
<keyword evidence="2" id="KW-0963">Cytoplasm</keyword>
<feature type="domain" description="RING-type" evidence="9">
    <location>
        <begin position="15"/>
        <end position="60"/>
    </location>
</feature>
<dbReference type="SUPFAM" id="SSF57850">
    <property type="entry name" value="RING/U-box"/>
    <property type="match status" value="1"/>
</dbReference>
<proteinExistence type="predicted"/>
<evidence type="ECO:0000259" key="9">
    <source>
        <dbReference type="PROSITE" id="PS50089"/>
    </source>
</evidence>
<dbReference type="AlphaFoldDB" id="A0A6J2LYT6"/>
<evidence type="ECO:0000313" key="12">
    <source>
        <dbReference type="Proteomes" id="UP000504628"/>
    </source>
</evidence>
<evidence type="ECO:0000256" key="8">
    <source>
        <dbReference type="SAM" id="Coils"/>
    </source>
</evidence>
<dbReference type="PROSITE" id="PS00518">
    <property type="entry name" value="ZF_RING_1"/>
    <property type="match status" value="1"/>
</dbReference>
<dbReference type="SUPFAM" id="SSF49899">
    <property type="entry name" value="Concanavalin A-like lectins/glucanases"/>
    <property type="match status" value="1"/>
</dbReference>
<organism evidence="12 13">
    <name type="scientific">Phyllostomus discolor</name>
    <name type="common">pale spear-nosed bat</name>
    <dbReference type="NCBI Taxonomy" id="89673"/>
    <lineage>
        <taxon>Eukaryota</taxon>
        <taxon>Metazoa</taxon>
        <taxon>Chordata</taxon>
        <taxon>Craniata</taxon>
        <taxon>Vertebrata</taxon>
        <taxon>Euteleostomi</taxon>
        <taxon>Mammalia</taxon>
        <taxon>Eutheria</taxon>
        <taxon>Laurasiatheria</taxon>
        <taxon>Chiroptera</taxon>
        <taxon>Yangochiroptera</taxon>
        <taxon>Phyllostomidae</taxon>
        <taxon>Phyllostominae</taxon>
        <taxon>Phyllostomus</taxon>
    </lineage>
</organism>
<evidence type="ECO:0000313" key="13">
    <source>
        <dbReference type="RefSeq" id="XP_028372907.1"/>
    </source>
</evidence>
<evidence type="ECO:0000259" key="10">
    <source>
        <dbReference type="PROSITE" id="PS50119"/>
    </source>
</evidence>
<dbReference type="InterPro" id="IPR003877">
    <property type="entry name" value="SPRY_dom"/>
</dbReference>
<dbReference type="RefSeq" id="XP_035886080.1">
    <property type="nucleotide sequence ID" value="XM_036030187.1"/>
</dbReference>
<dbReference type="Pfam" id="PF00622">
    <property type="entry name" value="SPRY"/>
    <property type="match status" value="1"/>
</dbReference>
<dbReference type="FunFam" id="3.30.40.10:FF:000144">
    <property type="entry name" value="Tripartite motif-containing 5 (Predicted)"/>
    <property type="match status" value="1"/>
</dbReference>
<dbReference type="InterPro" id="IPR027370">
    <property type="entry name" value="Znf-RING_euk"/>
</dbReference>
<sequence length="524" mass="60544">MASGILLNMKEEVTCPICLELLTEPLSLDCGHTFCQACITANNTESMVSEEGGSSCPVCRIRYQPGNLRPNRHVANIVEMLQNVKLSLEEEQKTDLCERHGEKLLLFCKEDGKFICWLCERSQEHRDHHTLLTEEVAQEYKEKLQAALNRLRAEQQQVKKFGADIREERTSWENQIKSEVQSAQDCFKKLRDILYNKEQEEVRKLEKEKIYIFHVLEQSESEQVQQSLLLRDLISELELRLQGSTMKMLQDVNGILESSQTFTLKRPKILSKEQRRVFRVPDLNGMLQVFDELTDVRRYWDHITLDPPKDRRNVAISADLRQVRYEYHCDPQVQRGFPCNIGINQENRFHQASNYGVVGVPSITSGKHYWEVDVSDKRTWMLGVCSEKSPSLNLLHELNGMFVDRKVQRYQTFNIGIPSTLTGPVTTRTGGGYWVIHLEERCIYNALAKSSFCNLFKVALSLTVPPRRVGVFLDYDARTVSFYNVTNHGFLIYKFPSCSFSQEMYPYFCPMTCTVPMTLCSPSS</sequence>
<dbReference type="OrthoDB" id="654191at2759"/>
<name>A0A6J2LYT6_9CHIR</name>
<evidence type="ECO:0000256" key="4">
    <source>
        <dbReference type="ARBA" id="ARBA00022771"/>
    </source>
</evidence>
<dbReference type="GO" id="GO:0008270">
    <property type="term" value="F:zinc ion binding"/>
    <property type="evidence" value="ECO:0007669"/>
    <property type="project" value="UniProtKB-KW"/>
</dbReference>
<evidence type="ECO:0000256" key="6">
    <source>
        <dbReference type="ARBA" id="ARBA00023054"/>
    </source>
</evidence>
<dbReference type="RefSeq" id="XP_028372907.1">
    <property type="nucleotide sequence ID" value="XM_028517106.2"/>
</dbReference>
<dbReference type="PROSITE" id="PS50089">
    <property type="entry name" value="ZF_RING_2"/>
    <property type="match status" value="1"/>
</dbReference>
<dbReference type="InterPro" id="IPR001841">
    <property type="entry name" value="Znf_RING"/>
</dbReference>
<keyword evidence="5" id="KW-0862">Zinc</keyword>
<dbReference type="Gene3D" id="3.30.160.60">
    <property type="entry name" value="Classic Zinc Finger"/>
    <property type="match status" value="1"/>
</dbReference>
<dbReference type="CDD" id="cd16591">
    <property type="entry name" value="RING-HC_TRIM5-like_C-IV"/>
    <property type="match status" value="1"/>
</dbReference>
<evidence type="ECO:0000313" key="17">
    <source>
        <dbReference type="RefSeq" id="XP_035886083.1"/>
    </source>
</evidence>
<keyword evidence="6 8" id="KW-0175">Coiled coil</keyword>
<dbReference type="InterPro" id="IPR003879">
    <property type="entry name" value="Butyrophylin_SPRY"/>
</dbReference>
<dbReference type="InterPro" id="IPR000315">
    <property type="entry name" value="Znf_B-box"/>
</dbReference>
<dbReference type="FunFam" id="3.30.160.60:FF:000386">
    <property type="entry name" value="Tripartite motif-containing 5 (Predicted)"/>
    <property type="match status" value="1"/>
</dbReference>
<dbReference type="CDD" id="cd19761">
    <property type="entry name" value="Bbox2_TRIM5-like"/>
    <property type="match status" value="1"/>
</dbReference>
<evidence type="ECO:0000259" key="11">
    <source>
        <dbReference type="PROSITE" id="PS50188"/>
    </source>
</evidence>
<dbReference type="PANTHER" id="PTHR24103">
    <property type="entry name" value="E3 UBIQUITIN-PROTEIN LIGASE TRIM"/>
    <property type="match status" value="1"/>
</dbReference>
<dbReference type="Proteomes" id="UP000504628">
    <property type="component" value="Chromosome 6"/>
</dbReference>
<evidence type="ECO:0000256" key="2">
    <source>
        <dbReference type="ARBA" id="ARBA00022490"/>
    </source>
</evidence>
<dbReference type="InterPro" id="IPR043136">
    <property type="entry name" value="B30.2/SPRY_sf"/>
</dbReference>
<dbReference type="PRINTS" id="PR01407">
    <property type="entry name" value="BUTYPHLNCDUF"/>
</dbReference>
<dbReference type="SUPFAM" id="SSF57845">
    <property type="entry name" value="B-box zinc-binding domain"/>
    <property type="match status" value="1"/>
</dbReference>
<evidence type="ECO:0000256" key="1">
    <source>
        <dbReference type="ARBA" id="ARBA00004496"/>
    </source>
</evidence>
<evidence type="ECO:0000256" key="3">
    <source>
        <dbReference type="ARBA" id="ARBA00022723"/>
    </source>
</evidence>
<dbReference type="GO" id="GO:0005737">
    <property type="term" value="C:cytoplasm"/>
    <property type="evidence" value="ECO:0007669"/>
    <property type="project" value="UniProtKB-SubCell"/>
</dbReference>
<evidence type="ECO:0000313" key="16">
    <source>
        <dbReference type="RefSeq" id="XP_035886082.1"/>
    </source>
</evidence>
<protein>
    <submittedName>
        <fullName evidence="13 14">Tripartite motif-containing protein 5-like</fullName>
    </submittedName>
</protein>
<dbReference type="PROSITE" id="PS50119">
    <property type="entry name" value="ZF_BBOX"/>
    <property type="match status" value="1"/>
</dbReference>
<reference evidence="13 14" key="1">
    <citation type="submission" date="2025-04" db="UniProtKB">
        <authorList>
            <consortium name="RefSeq"/>
        </authorList>
    </citation>
    <scope>IDENTIFICATION</scope>
    <source>
        <tissue evidence="13 14">Muscle</tissue>
    </source>
</reference>
<evidence type="ECO:0000313" key="14">
    <source>
        <dbReference type="RefSeq" id="XP_035886080.1"/>
    </source>
</evidence>
<dbReference type="SMART" id="SM00449">
    <property type="entry name" value="SPRY"/>
    <property type="match status" value="1"/>
</dbReference>
<keyword evidence="12" id="KW-1185">Reference proteome</keyword>
<dbReference type="RefSeq" id="XP_035886083.1">
    <property type="nucleotide sequence ID" value="XM_036030190.1"/>
</dbReference>
<keyword evidence="3" id="KW-0479">Metal-binding</keyword>
<dbReference type="RefSeq" id="XP_035886082.1">
    <property type="nucleotide sequence ID" value="XM_036030189.1"/>
</dbReference>
<dbReference type="InterPro" id="IPR001870">
    <property type="entry name" value="B30.2/SPRY"/>
</dbReference>
<feature type="coiled-coil region" evidence="8">
    <location>
        <begin position="134"/>
        <end position="161"/>
    </location>
</feature>
<gene>
    <name evidence="13 14 15 16 17" type="primary">LOC114500409</name>
</gene>
<dbReference type="KEGG" id="pdic:114500409"/>
<dbReference type="Pfam" id="PF13445">
    <property type="entry name" value="zf-RING_UBOX"/>
    <property type="match status" value="1"/>
</dbReference>
<accession>A0A6J2LYT6</accession>
<comment type="subcellular location">
    <subcellularLocation>
        <location evidence="1">Cytoplasm</location>
    </subcellularLocation>
</comment>
<dbReference type="Pfam" id="PF00643">
    <property type="entry name" value="zf-B_box"/>
    <property type="match status" value="1"/>
</dbReference>
<evidence type="ECO:0000256" key="5">
    <source>
        <dbReference type="ARBA" id="ARBA00022833"/>
    </source>
</evidence>
<dbReference type="Gene3D" id="3.30.40.10">
    <property type="entry name" value="Zinc/RING finger domain, C3HC4 (zinc finger)"/>
    <property type="match status" value="1"/>
</dbReference>
<dbReference type="InterPro" id="IPR013083">
    <property type="entry name" value="Znf_RING/FYVE/PHD"/>
</dbReference>
<dbReference type="GeneID" id="114500409"/>
<dbReference type="SMART" id="SM00336">
    <property type="entry name" value="BBOX"/>
    <property type="match status" value="1"/>
</dbReference>
<dbReference type="InterPro" id="IPR013320">
    <property type="entry name" value="ConA-like_dom_sf"/>
</dbReference>
<evidence type="ECO:0000313" key="15">
    <source>
        <dbReference type="RefSeq" id="XP_035886081.1"/>
    </source>
</evidence>
<dbReference type="PROSITE" id="PS50188">
    <property type="entry name" value="B302_SPRY"/>
    <property type="match status" value="1"/>
</dbReference>